<dbReference type="Proteomes" id="UP000626092">
    <property type="component" value="Unassembled WGS sequence"/>
</dbReference>
<reference evidence="9" key="1">
    <citation type="submission" date="2019-11" db="EMBL/GenBank/DDBJ databases">
        <authorList>
            <person name="Liu Y."/>
            <person name="Hou J."/>
            <person name="Li T.-Q."/>
            <person name="Guan C.-H."/>
            <person name="Wu X."/>
            <person name="Wu H.-Z."/>
            <person name="Ling F."/>
            <person name="Zhang R."/>
            <person name="Shi X.-G."/>
            <person name="Ren J.-P."/>
            <person name="Chen E.-F."/>
            <person name="Sun J.-M."/>
        </authorList>
    </citation>
    <scope>NUCLEOTIDE SEQUENCE</scope>
    <source>
        <strain evidence="9">Adult_tree_wgs_1</strain>
        <tissue evidence="9">Leaves</tissue>
    </source>
</reference>
<dbReference type="OrthoDB" id="1860415at2759"/>
<dbReference type="PANTHER" id="PTHR31744">
    <property type="entry name" value="PROTEIN CUP-SHAPED COTYLEDON 2-RELATED"/>
    <property type="match status" value="1"/>
</dbReference>
<evidence type="ECO:0000256" key="5">
    <source>
        <dbReference type="ARBA" id="ARBA00023242"/>
    </source>
</evidence>
<keyword evidence="3" id="KW-0238">DNA-binding</keyword>
<proteinExistence type="predicted"/>
<evidence type="ECO:0000313" key="10">
    <source>
        <dbReference type="Proteomes" id="UP000626092"/>
    </source>
</evidence>
<feature type="domain" description="NAC" evidence="8">
    <location>
        <begin position="6"/>
        <end position="158"/>
    </location>
</feature>
<dbReference type="PANTHER" id="PTHR31744:SF210">
    <property type="entry name" value="NAC DOMAIN-CONTAINING PROTEIN 86-LIKE"/>
    <property type="match status" value="1"/>
</dbReference>
<dbReference type="AlphaFoldDB" id="A0A834GKW8"/>
<dbReference type="GO" id="GO:0006355">
    <property type="term" value="P:regulation of DNA-templated transcription"/>
    <property type="evidence" value="ECO:0007669"/>
    <property type="project" value="InterPro"/>
</dbReference>
<dbReference type="GO" id="GO:0005634">
    <property type="term" value="C:nucleus"/>
    <property type="evidence" value="ECO:0007669"/>
    <property type="project" value="UniProtKB-SubCell"/>
</dbReference>
<evidence type="ECO:0000256" key="3">
    <source>
        <dbReference type="ARBA" id="ARBA00023125"/>
    </source>
</evidence>
<dbReference type="InterPro" id="IPR003441">
    <property type="entry name" value="NAC-dom"/>
</dbReference>
<keyword evidence="2" id="KW-0805">Transcription regulation</keyword>
<comment type="caution">
    <text evidence="9">The sequence shown here is derived from an EMBL/GenBank/DDBJ whole genome shotgun (WGS) entry which is preliminary data.</text>
</comment>
<keyword evidence="10" id="KW-1185">Reference proteome</keyword>
<keyword evidence="5" id="KW-0539">Nucleus</keyword>
<evidence type="ECO:0000256" key="4">
    <source>
        <dbReference type="ARBA" id="ARBA00023163"/>
    </source>
</evidence>
<feature type="region of interest" description="Disordered" evidence="6">
    <location>
        <begin position="436"/>
        <end position="460"/>
    </location>
</feature>
<accession>A0A834GKW8</accession>
<feature type="transmembrane region" description="Helical" evidence="7">
    <location>
        <begin position="612"/>
        <end position="631"/>
    </location>
</feature>
<keyword evidence="7" id="KW-0472">Membrane</keyword>
<evidence type="ECO:0000256" key="6">
    <source>
        <dbReference type="SAM" id="MobiDB-lite"/>
    </source>
</evidence>
<dbReference type="Pfam" id="PF02365">
    <property type="entry name" value="NAM"/>
    <property type="match status" value="1"/>
</dbReference>
<dbReference type="GO" id="GO:0003677">
    <property type="term" value="F:DNA binding"/>
    <property type="evidence" value="ECO:0007669"/>
    <property type="project" value="UniProtKB-KW"/>
</dbReference>
<dbReference type="Gene3D" id="2.170.150.80">
    <property type="entry name" value="NAC domain"/>
    <property type="match status" value="1"/>
</dbReference>
<feature type="transmembrane region" description="Helical" evidence="7">
    <location>
        <begin position="556"/>
        <end position="575"/>
    </location>
</feature>
<dbReference type="FunFam" id="2.170.150.80:FF:000002">
    <property type="entry name" value="Nac domain-containing protein 86"/>
    <property type="match status" value="1"/>
</dbReference>
<keyword evidence="4" id="KW-0804">Transcription</keyword>
<evidence type="ECO:0000259" key="8">
    <source>
        <dbReference type="PROSITE" id="PS51005"/>
    </source>
</evidence>
<comment type="subcellular location">
    <subcellularLocation>
        <location evidence="1">Nucleus</location>
    </subcellularLocation>
</comment>
<keyword evidence="7" id="KW-1133">Transmembrane helix</keyword>
<dbReference type="InterPro" id="IPR036093">
    <property type="entry name" value="NAC_dom_sf"/>
</dbReference>
<protein>
    <recommendedName>
        <fullName evidence="8">NAC domain-containing protein</fullName>
    </recommendedName>
</protein>
<keyword evidence="7" id="KW-0812">Transmembrane</keyword>
<evidence type="ECO:0000256" key="1">
    <source>
        <dbReference type="ARBA" id="ARBA00004123"/>
    </source>
</evidence>
<evidence type="ECO:0000313" key="9">
    <source>
        <dbReference type="EMBL" id="KAF7134585.1"/>
    </source>
</evidence>
<dbReference type="PROSITE" id="PS51005">
    <property type="entry name" value="NAC"/>
    <property type="match status" value="1"/>
</dbReference>
<organism evidence="9 10">
    <name type="scientific">Rhododendron simsii</name>
    <name type="common">Sims's rhododendron</name>
    <dbReference type="NCBI Taxonomy" id="118357"/>
    <lineage>
        <taxon>Eukaryota</taxon>
        <taxon>Viridiplantae</taxon>
        <taxon>Streptophyta</taxon>
        <taxon>Embryophyta</taxon>
        <taxon>Tracheophyta</taxon>
        <taxon>Spermatophyta</taxon>
        <taxon>Magnoliopsida</taxon>
        <taxon>eudicotyledons</taxon>
        <taxon>Gunneridae</taxon>
        <taxon>Pentapetalae</taxon>
        <taxon>asterids</taxon>
        <taxon>Ericales</taxon>
        <taxon>Ericaceae</taxon>
        <taxon>Ericoideae</taxon>
        <taxon>Rhodoreae</taxon>
        <taxon>Rhododendron</taxon>
    </lineage>
</organism>
<sequence length="634" mass="70834">MSPVSLPPGFRFHPTDEELVGYYLRRKINGHEIELEIIPEVDLYKCEPWDLPGKALLPSKDLEWYFFSPRDRKYPNGSRTNRATKAGYWKATGKDRKVNSERRAVGMKKTLVYYRGRAPHGARTGWVMHEYRLDERECESQTASGLQDAYALCRIFKKTITAPKTGGEQYYGASSSNQISSNRSSSVDLYSEGRSCDDLENYDHHQFPMDRCSVPNINIHGSTGNAGGGGASTDGNWMRYLSEDAFGFSNPSFPSYGMVPNSPSKVDIALECARLQHQLSLPPLQVHDFSTGGFPDPRMLQYSSSTPASGHGDVLQEILSVAQASQQLINQDTWGGSYAPSDDFSFQPYSEHQIGDHYGLGTNFPRLMEKSGYQDQNTSSIEIGGLDEGFRTERMAENLRWVGMSSRDLDKSFSDEFKSVPIENISCFQTTEDHENPGAMDHSNNFDESNDRDENDFPFGFTDDNPDENFLVDDLSSSPDFEFDEKIEVNHGMLVSTRQVSETFFHHTVPSETVKVYLNPSAKTDSPTKHKNGNSSENSKRSKGIMKLWRKTMSPAAIGVVAFLWTYFLCFGECLDDEKSRDRAPAADGGSGKTRFVGRIGGRISSGVLNKIWACITIALAICSIWVQNIAPSP</sequence>
<dbReference type="EMBL" id="WJXA01000008">
    <property type="protein sequence ID" value="KAF7134585.1"/>
    <property type="molecule type" value="Genomic_DNA"/>
</dbReference>
<feature type="region of interest" description="Disordered" evidence="6">
    <location>
        <begin position="520"/>
        <end position="541"/>
    </location>
</feature>
<name>A0A834GKW8_RHOSS</name>
<evidence type="ECO:0000256" key="2">
    <source>
        <dbReference type="ARBA" id="ARBA00023015"/>
    </source>
</evidence>
<gene>
    <name evidence="9" type="ORF">RHSIM_Rhsim08G0021400</name>
</gene>
<evidence type="ECO:0000256" key="7">
    <source>
        <dbReference type="SAM" id="Phobius"/>
    </source>
</evidence>
<dbReference type="SUPFAM" id="SSF101941">
    <property type="entry name" value="NAC domain"/>
    <property type="match status" value="1"/>
</dbReference>